<keyword evidence="4" id="KW-0547">Nucleotide-binding</keyword>
<feature type="compositionally biased region" description="Basic and acidic residues" evidence="6">
    <location>
        <begin position="284"/>
        <end position="323"/>
    </location>
</feature>
<evidence type="ECO:0000313" key="9">
    <source>
        <dbReference type="Proteomes" id="UP000702964"/>
    </source>
</evidence>
<dbReference type="PRINTS" id="PR00690">
    <property type="entry name" value="ADHESNFAMILY"/>
</dbReference>
<comment type="similarity">
    <text evidence="1">Belongs to the bacterial solute-binding protein 9 family.</text>
</comment>
<dbReference type="Gene3D" id="3.40.50.300">
    <property type="entry name" value="P-loop containing nucleotide triphosphate hydrolases"/>
    <property type="match status" value="2"/>
</dbReference>
<dbReference type="InterPro" id="IPR017871">
    <property type="entry name" value="ABC_transporter-like_CS"/>
</dbReference>
<dbReference type="Proteomes" id="UP000702964">
    <property type="component" value="Unassembled WGS sequence"/>
</dbReference>
<dbReference type="InterPro" id="IPR027417">
    <property type="entry name" value="P-loop_NTPase"/>
</dbReference>
<evidence type="ECO:0000256" key="2">
    <source>
        <dbReference type="ARBA" id="ARBA00022448"/>
    </source>
</evidence>
<evidence type="ECO:0000256" key="5">
    <source>
        <dbReference type="ARBA" id="ARBA00022840"/>
    </source>
</evidence>
<dbReference type="PRINTS" id="PR00691">
    <property type="entry name" value="ADHESINB"/>
</dbReference>
<dbReference type="SMART" id="SM00382">
    <property type="entry name" value="AAA"/>
    <property type="match status" value="1"/>
</dbReference>
<sequence length="495" mass="54538">MILSSMRDVVFGYGKEPVIDQLSLDIHVGEFVGITGPNGSAKTTILKLLLGLLQPWSGTVHMDAQTVRGSKLNIGFKSEQEAVVERSLREVGMWEYRNARVGELSGGQKQRICIARALAGEPQVLVLDEPTTGMDRRSREGFYDLMRHYADVHGLTIIMVTHGLEEMGDRLDRTIILERQERTIALILLVFLLIGISAQKLIARYNRDLANVHTLVPPGTEPHDWEPTPQDIASIEKADVLVYNGAGMESWIDQVTDSLSNAKLIQVEASHGIDLLEGSEEDEHEHADTTDTHDHADDATTEEHDHNAEAEEAHTHDHDHGGLDPHVWLSPALAVKEVRNIEAGLAKAAPEHAEQFKQNADTYVAKLEALDQAFKAAVTDSKRKDFITQHAAFAYLAQEYGLQQVPIAGLSPEQEPSAAQMAAVIDFAKEHQVKTIFFETLVSSKVSETIANEVGAKTAVLNPIEGLSEEEIAEGLDYIGVMRQNLEALKLALNE</sequence>
<feature type="domain" description="ABC transporter" evidence="7">
    <location>
        <begin position="4"/>
        <end position="204"/>
    </location>
</feature>
<dbReference type="InterPro" id="IPR050492">
    <property type="entry name" value="Bact_metal-bind_prot9"/>
</dbReference>
<gene>
    <name evidence="8" type="ORF">G195_000225</name>
</gene>
<dbReference type="Pfam" id="PF01297">
    <property type="entry name" value="ZnuA"/>
    <property type="match status" value="1"/>
</dbReference>
<dbReference type="Pfam" id="PF00005">
    <property type="entry name" value="ABC_tran"/>
    <property type="match status" value="1"/>
</dbReference>
<accession>A0A8J4SE88</accession>
<comment type="caution">
    <text evidence="8">The sequence shown here is derived from an EMBL/GenBank/DDBJ whole genome shotgun (WGS) entry which is preliminary data.</text>
</comment>
<evidence type="ECO:0000256" key="4">
    <source>
        <dbReference type="ARBA" id="ARBA00022741"/>
    </source>
</evidence>
<dbReference type="GO" id="GO:0016887">
    <property type="term" value="F:ATP hydrolysis activity"/>
    <property type="evidence" value="ECO:0007669"/>
    <property type="project" value="InterPro"/>
</dbReference>
<evidence type="ECO:0000256" key="6">
    <source>
        <dbReference type="SAM" id="MobiDB-lite"/>
    </source>
</evidence>
<dbReference type="SUPFAM" id="SSF53807">
    <property type="entry name" value="Helical backbone' metal receptor"/>
    <property type="match status" value="1"/>
</dbReference>
<keyword evidence="3" id="KW-0732">Signal</keyword>
<dbReference type="PANTHER" id="PTHR42953">
    <property type="entry name" value="HIGH-AFFINITY ZINC UPTAKE SYSTEM PROTEIN ZNUA-RELATED"/>
    <property type="match status" value="1"/>
</dbReference>
<organism evidence="8 9">
    <name type="scientific">Phytophthora kernoviae 00238/432</name>
    <dbReference type="NCBI Taxonomy" id="1284355"/>
    <lineage>
        <taxon>Eukaryota</taxon>
        <taxon>Sar</taxon>
        <taxon>Stramenopiles</taxon>
        <taxon>Oomycota</taxon>
        <taxon>Peronosporomycetes</taxon>
        <taxon>Peronosporales</taxon>
        <taxon>Peronosporaceae</taxon>
        <taxon>Phytophthora</taxon>
    </lineage>
</organism>
<dbReference type="InterPro" id="IPR006127">
    <property type="entry name" value="ZnuA-like"/>
</dbReference>
<reference evidence="8" key="1">
    <citation type="journal article" date="2015" name="Genom Data">
        <title>Draft genome sequences of Phytophthora kernoviae and Phytophthora ramorum lineage EU2 from Scotland.</title>
        <authorList>
            <person name="Sambles C."/>
            <person name="Schlenzig A."/>
            <person name="O'Neill P."/>
            <person name="Grant M."/>
            <person name="Studholme D.J."/>
        </authorList>
    </citation>
    <scope>NUCLEOTIDE SEQUENCE</scope>
    <source>
        <strain evidence="8">00238/432</strain>
    </source>
</reference>
<dbReference type="InterPro" id="IPR006128">
    <property type="entry name" value="Lipoprotein_PsaA-like"/>
</dbReference>
<dbReference type="Gene3D" id="3.40.50.1980">
    <property type="entry name" value="Nitrogenase molybdenum iron protein domain"/>
    <property type="match status" value="2"/>
</dbReference>
<name>A0A8J4SE88_9STRA</name>
<dbReference type="InterPro" id="IPR006129">
    <property type="entry name" value="AdhesinB"/>
</dbReference>
<evidence type="ECO:0000313" key="8">
    <source>
        <dbReference type="EMBL" id="KAF4326177.1"/>
    </source>
</evidence>
<dbReference type="PROSITE" id="PS00211">
    <property type="entry name" value="ABC_TRANSPORTER_1"/>
    <property type="match status" value="1"/>
</dbReference>
<dbReference type="PANTHER" id="PTHR42953:SF3">
    <property type="entry name" value="HIGH-AFFINITY ZINC UPTAKE SYSTEM PROTEIN ZNUA"/>
    <property type="match status" value="1"/>
</dbReference>
<protein>
    <recommendedName>
        <fullName evidence="7">ABC transporter domain-containing protein</fullName>
    </recommendedName>
</protein>
<dbReference type="GO" id="GO:0046872">
    <property type="term" value="F:metal ion binding"/>
    <property type="evidence" value="ECO:0007669"/>
    <property type="project" value="InterPro"/>
</dbReference>
<dbReference type="SUPFAM" id="SSF52540">
    <property type="entry name" value="P-loop containing nucleoside triphosphate hydrolases"/>
    <property type="match status" value="1"/>
</dbReference>
<dbReference type="PROSITE" id="PS50893">
    <property type="entry name" value="ABC_TRANSPORTER_2"/>
    <property type="match status" value="1"/>
</dbReference>
<evidence type="ECO:0000259" key="7">
    <source>
        <dbReference type="PROSITE" id="PS50893"/>
    </source>
</evidence>
<feature type="region of interest" description="Disordered" evidence="6">
    <location>
        <begin position="280"/>
        <end position="325"/>
    </location>
</feature>
<dbReference type="AlphaFoldDB" id="A0A8J4SE88"/>
<keyword evidence="2" id="KW-0813">Transport</keyword>
<keyword evidence="5" id="KW-0067">ATP-binding</keyword>
<reference evidence="8" key="2">
    <citation type="submission" date="2020-02" db="EMBL/GenBank/DDBJ databases">
        <authorList>
            <person name="Studholme D.J."/>
        </authorList>
    </citation>
    <scope>NUCLEOTIDE SEQUENCE</scope>
    <source>
        <strain evidence="8">00238/432</strain>
    </source>
</reference>
<dbReference type="CDD" id="cd01017">
    <property type="entry name" value="AdcA"/>
    <property type="match status" value="1"/>
</dbReference>
<evidence type="ECO:0000256" key="1">
    <source>
        <dbReference type="ARBA" id="ARBA00011028"/>
    </source>
</evidence>
<dbReference type="GO" id="GO:0007155">
    <property type="term" value="P:cell adhesion"/>
    <property type="evidence" value="ECO:0007669"/>
    <property type="project" value="InterPro"/>
</dbReference>
<dbReference type="GO" id="GO:0005524">
    <property type="term" value="F:ATP binding"/>
    <property type="evidence" value="ECO:0007669"/>
    <property type="project" value="UniProtKB-KW"/>
</dbReference>
<evidence type="ECO:0000256" key="3">
    <source>
        <dbReference type="ARBA" id="ARBA00022729"/>
    </source>
</evidence>
<dbReference type="InterPro" id="IPR003439">
    <property type="entry name" value="ABC_transporter-like_ATP-bd"/>
</dbReference>
<dbReference type="EMBL" id="AOFI03000001">
    <property type="protein sequence ID" value="KAF4326177.1"/>
    <property type="molecule type" value="Genomic_DNA"/>
</dbReference>
<dbReference type="GO" id="GO:0030001">
    <property type="term" value="P:metal ion transport"/>
    <property type="evidence" value="ECO:0007669"/>
    <property type="project" value="InterPro"/>
</dbReference>
<dbReference type="InterPro" id="IPR003593">
    <property type="entry name" value="AAA+_ATPase"/>
</dbReference>
<proteinExistence type="inferred from homology"/>